<comment type="similarity">
    <text evidence="1">Belongs to the LysR transcriptional regulatory family.</text>
</comment>
<dbReference type="InterPro" id="IPR005119">
    <property type="entry name" value="LysR_subst-bd"/>
</dbReference>
<sequence>MNFNLKQLEVFAAVVECKSFTAAAEKLYLAQSTVSGHVAALEKECGVPVFIRTGKRKILLTEAGQKIYAHARAVLQSCEDLARELQEHTAFELVLAASTIPMQYRLPAVLAGYKKKQPDCLFTLKSGDSAAVHKMILEGEAQIGFAGGMFNRKEVCYDLLWEDRLVLITPDTEFFREKQAKGAVGNDLLSEPLIFREAGSGTQQAADRFLCENNISPERIHMAARMDNNEAILNSVALGIGSAIVSGMAAAGAANVLKFSLTGKSTERSLYMIRPKGRHLTTGARQFFKYIKCEMTPASIGGE</sequence>
<comment type="caution">
    <text evidence="6">The sequence shown here is derived from an EMBL/GenBank/DDBJ whole genome shotgun (WGS) entry which is preliminary data.</text>
</comment>
<dbReference type="Pfam" id="PF00126">
    <property type="entry name" value="HTH_1"/>
    <property type="match status" value="1"/>
</dbReference>
<dbReference type="Gene3D" id="3.40.190.290">
    <property type="match status" value="1"/>
</dbReference>
<dbReference type="Proteomes" id="UP001652442">
    <property type="component" value="Unassembled WGS sequence"/>
</dbReference>
<reference evidence="6 7" key="1">
    <citation type="journal article" date="2021" name="ISME Commun">
        <title>Automated analysis of genomic sequences facilitates high-throughput and comprehensive description of bacteria.</title>
        <authorList>
            <person name="Hitch T.C.A."/>
        </authorList>
    </citation>
    <scope>NUCLEOTIDE SEQUENCE [LARGE SCALE GENOMIC DNA]</scope>
    <source>
        <strain evidence="6 7">Sanger_109</strain>
    </source>
</reference>
<keyword evidence="3" id="KW-0238">DNA-binding</keyword>
<dbReference type="PANTHER" id="PTHR30126">
    <property type="entry name" value="HTH-TYPE TRANSCRIPTIONAL REGULATOR"/>
    <property type="match status" value="1"/>
</dbReference>
<dbReference type="SUPFAM" id="SSF46785">
    <property type="entry name" value="Winged helix' DNA-binding domain"/>
    <property type="match status" value="1"/>
</dbReference>
<evidence type="ECO:0000259" key="5">
    <source>
        <dbReference type="PROSITE" id="PS50931"/>
    </source>
</evidence>
<dbReference type="InterPro" id="IPR000847">
    <property type="entry name" value="LysR_HTH_N"/>
</dbReference>
<dbReference type="EMBL" id="JAOQJQ010000009">
    <property type="protein sequence ID" value="MCU6763711.1"/>
    <property type="molecule type" value="Genomic_DNA"/>
</dbReference>
<protein>
    <submittedName>
        <fullName evidence="6">Selenium metabolism-associated LysR family transcriptional regulator</fullName>
    </submittedName>
</protein>
<dbReference type="InterPro" id="IPR036390">
    <property type="entry name" value="WH_DNA-bd_sf"/>
</dbReference>
<dbReference type="NCBIfam" id="NF040786">
    <property type="entry name" value="LysR_Sec_metab"/>
    <property type="match status" value="1"/>
</dbReference>
<evidence type="ECO:0000256" key="1">
    <source>
        <dbReference type="ARBA" id="ARBA00009437"/>
    </source>
</evidence>
<evidence type="ECO:0000256" key="3">
    <source>
        <dbReference type="ARBA" id="ARBA00023125"/>
    </source>
</evidence>
<keyword evidence="4" id="KW-0804">Transcription</keyword>
<evidence type="ECO:0000313" key="7">
    <source>
        <dbReference type="Proteomes" id="UP001652442"/>
    </source>
</evidence>
<evidence type="ECO:0000256" key="2">
    <source>
        <dbReference type="ARBA" id="ARBA00023015"/>
    </source>
</evidence>
<keyword evidence="7" id="KW-1185">Reference proteome</keyword>
<dbReference type="Gene3D" id="1.10.10.10">
    <property type="entry name" value="Winged helix-like DNA-binding domain superfamily/Winged helix DNA-binding domain"/>
    <property type="match status" value="1"/>
</dbReference>
<dbReference type="InterPro" id="IPR047788">
    <property type="entry name" value="LysR-like_Sec_metab"/>
</dbReference>
<name>A0ABT2TPT3_9FIRM</name>
<evidence type="ECO:0000256" key="4">
    <source>
        <dbReference type="ARBA" id="ARBA00023163"/>
    </source>
</evidence>
<gene>
    <name evidence="6" type="ORF">OCV88_15485</name>
</gene>
<keyword evidence="2" id="KW-0805">Transcription regulation</keyword>
<dbReference type="PRINTS" id="PR00039">
    <property type="entry name" value="HTHLYSR"/>
</dbReference>
<dbReference type="PANTHER" id="PTHR30126:SF40">
    <property type="entry name" value="HTH-TYPE TRANSCRIPTIONAL REGULATOR GLTR"/>
    <property type="match status" value="1"/>
</dbReference>
<feature type="domain" description="HTH lysR-type" evidence="5">
    <location>
        <begin position="3"/>
        <end position="61"/>
    </location>
</feature>
<dbReference type="PROSITE" id="PS50931">
    <property type="entry name" value="HTH_LYSR"/>
    <property type="match status" value="1"/>
</dbReference>
<organism evidence="6 7">
    <name type="scientific">Brotonthovivens ammoniilytica</name>
    <dbReference type="NCBI Taxonomy" id="2981725"/>
    <lineage>
        <taxon>Bacteria</taxon>
        <taxon>Bacillati</taxon>
        <taxon>Bacillota</taxon>
        <taxon>Clostridia</taxon>
        <taxon>Lachnospirales</taxon>
        <taxon>Lachnospiraceae</taxon>
        <taxon>Brotonthovivens</taxon>
    </lineage>
</organism>
<evidence type="ECO:0000313" key="6">
    <source>
        <dbReference type="EMBL" id="MCU6763711.1"/>
    </source>
</evidence>
<dbReference type="SUPFAM" id="SSF53850">
    <property type="entry name" value="Periplasmic binding protein-like II"/>
    <property type="match status" value="1"/>
</dbReference>
<proteinExistence type="inferred from homology"/>
<dbReference type="Pfam" id="PF03466">
    <property type="entry name" value="LysR_substrate"/>
    <property type="match status" value="1"/>
</dbReference>
<dbReference type="RefSeq" id="WP_158426350.1">
    <property type="nucleotide sequence ID" value="NZ_JAOQJQ010000009.1"/>
</dbReference>
<dbReference type="InterPro" id="IPR036388">
    <property type="entry name" value="WH-like_DNA-bd_sf"/>
</dbReference>
<accession>A0ABT2TPT3</accession>